<dbReference type="AlphaFoldDB" id="A0A445C7B6"/>
<evidence type="ECO:0000313" key="2">
    <source>
        <dbReference type="Proteomes" id="UP000289738"/>
    </source>
</evidence>
<keyword evidence="2" id="KW-1185">Reference proteome</keyword>
<accession>A0A445C7B6</accession>
<dbReference type="EMBL" id="SDMP01000007">
    <property type="protein sequence ID" value="RYR46788.1"/>
    <property type="molecule type" value="Genomic_DNA"/>
</dbReference>
<gene>
    <name evidence="1" type="ORF">Ahy_A07g032606</name>
</gene>
<comment type="caution">
    <text evidence="1">The sequence shown here is derived from an EMBL/GenBank/DDBJ whole genome shotgun (WGS) entry which is preliminary data.</text>
</comment>
<sequence length="75" mass="8968">MHEYLLPFVEYAGMKKEYTSVQPTFKVPNRNTIKKDIFEMYDLDKLNMTKLTNGNDSRIVVTTNMWTSNHYKKCR</sequence>
<dbReference type="PANTHER" id="PTHR46481">
    <property type="entry name" value="ZINC FINGER BED DOMAIN-CONTAINING PROTEIN 4"/>
    <property type="match status" value="1"/>
</dbReference>
<dbReference type="PANTHER" id="PTHR46481:SF11">
    <property type="entry name" value="ZINC FINGER BED DOMAIN-CONTAINING PROTEIN RICESLEEPER 2-LIKE"/>
    <property type="match status" value="1"/>
</dbReference>
<evidence type="ECO:0000313" key="1">
    <source>
        <dbReference type="EMBL" id="RYR46788.1"/>
    </source>
</evidence>
<reference evidence="1 2" key="1">
    <citation type="submission" date="2019-01" db="EMBL/GenBank/DDBJ databases">
        <title>Sequencing of cultivated peanut Arachis hypogaea provides insights into genome evolution and oil improvement.</title>
        <authorList>
            <person name="Chen X."/>
        </authorList>
    </citation>
    <scope>NUCLEOTIDE SEQUENCE [LARGE SCALE GENOMIC DNA]</scope>
    <source>
        <strain evidence="2">cv. Fuhuasheng</strain>
        <tissue evidence="1">Leaves</tissue>
    </source>
</reference>
<dbReference type="Proteomes" id="UP000289738">
    <property type="component" value="Chromosome A07"/>
</dbReference>
<name>A0A445C7B6_ARAHY</name>
<dbReference type="InterPro" id="IPR052035">
    <property type="entry name" value="ZnF_BED_domain_contain"/>
</dbReference>
<protein>
    <submittedName>
        <fullName evidence="1">Uncharacterized protein</fullName>
    </submittedName>
</protein>
<organism evidence="1 2">
    <name type="scientific">Arachis hypogaea</name>
    <name type="common">Peanut</name>
    <dbReference type="NCBI Taxonomy" id="3818"/>
    <lineage>
        <taxon>Eukaryota</taxon>
        <taxon>Viridiplantae</taxon>
        <taxon>Streptophyta</taxon>
        <taxon>Embryophyta</taxon>
        <taxon>Tracheophyta</taxon>
        <taxon>Spermatophyta</taxon>
        <taxon>Magnoliopsida</taxon>
        <taxon>eudicotyledons</taxon>
        <taxon>Gunneridae</taxon>
        <taxon>Pentapetalae</taxon>
        <taxon>rosids</taxon>
        <taxon>fabids</taxon>
        <taxon>Fabales</taxon>
        <taxon>Fabaceae</taxon>
        <taxon>Papilionoideae</taxon>
        <taxon>50 kb inversion clade</taxon>
        <taxon>dalbergioids sensu lato</taxon>
        <taxon>Dalbergieae</taxon>
        <taxon>Pterocarpus clade</taxon>
        <taxon>Arachis</taxon>
    </lineage>
</organism>
<proteinExistence type="predicted"/>